<dbReference type="KEGG" id="tva:4745006"/>
<dbReference type="VEuPathDB" id="TrichDB:TVAGG3_0819990"/>
<dbReference type="EMBL" id="DS114466">
    <property type="protein sequence ID" value="EAX87358.1"/>
    <property type="molecule type" value="Genomic_DNA"/>
</dbReference>
<evidence type="ECO:0000313" key="3">
    <source>
        <dbReference type="Proteomes" id="UP000001542"/>
    </source>
</evidence>
<reference evidence="2" key="1">
    <citation type="submission" date="2006-10" db="EMBL/GenBank/DDBJ databases">
        <authorList>
            <person name="Amadeo P."/>
            <person name="Zhao Q."/>
            <person name="Wortman J."/>
            <person name="Fraser-Liggett C."/>
            <person name="Carlton J."/>
        </authorList>
    </citation>
    <scope>NUCLEOTIDE SEQUENCE</scope>
    <source>
        <strain evidence="2">G3</strain>
    </source>
</reference>
<organism evidence="2 3">
    <name type="scientific">Trichomonas vaginalis (strain ATCC PRA-98 / G3)</name>
    <dbReference type="NCBI Taxonomy" id="412133"/>
    <lineage>
        <taxon>Eukaryota</taxon>
        <taxon>Metamonada</taxon>
        <taxon>Parabasalia</taxon>
        <taxon>Trichomonadida</taxon>
        <taxon>Trichomonadidae</taxon>
        <taxon>Trichomonas</taxon>
    </lineage>
</organism>
<protein>
    <submittedName>
        <fullName evidence="2">Uncharacterized protein</fullName>
    </submittedName>
</protein>
<dbReference type="AlphaFoldDB" id="A2G662"/>
<feature type="region of interest" description="Disordered" evidence="1">
    <location>
        <begin position="1"/>
        <end position="38"/>
    </location>
</feature>
<feature type="compositionally biased region" description="Polar residues" evidence="1">
    <location>
        <begin position="1"/>
        <end position="34"/>
    </location>
</feature>
<name>A2G662_TRIV3</name>
<dbReference type="RefSeq" id="XP_001300288.1">
    <property type="nucleotide sequence ID" value="XM_001300287.1"/>
</dbReference>
<feature type="region of interest" description="Disordered" evidence="1">
    <location>
        <begin position="68"/>
        <end position="92"/>
    </location>
</feature>
<evidence type="ECO:0000256" key="1">
    <source>
        <dbReference type="SAM" id="MobiDB-lite"/>
    </source>
</evidence>
<sequence length="104" mass="11266">MSSMSFNSPYKSPAKHQSQSDLSLSALGSPSKASIDSKHEATLAKIKQTKNEISILSQKTDVYAKNTTTSYHSVSTPKKEPKSPGYAKSPHGKELGITYYSTLV</sequence>
<dbReference type="Proteomes" id="UP000001542">
    <property type="component" value="Unassembled WGS sequence"/>
</dbReference>
<dbReference type="InParanoid" id="A2G662"/>
<gene>
    <name evidence="2" type="ORF">TVAG_176400</name>
</gene>
<accession>A2G662</accession>
<dbReference type="SMR" id="A2G662"/>
<reference evidence="2" key="2">
    <citation type="journal article" date="2007" name="Science">
        <title>Draft genome sequence of the sexually transmitted pathogen Trichomonas vaginalis.</title>
        <authorList>
            <person name="Carlton J.M."/>
            <person name="Hirt R.P."/>
            <person name="Silva J.C."/>
            <person name="Delcher A.L."/>
            <person name="Schatz M."/>
            <person name="Zhao Q."/>
            <person name="Wortman J.R."/>
            <person name="Bidwell S.L."/>
            <person name="Alsmark U.C.M."/>
            <person name="Besteiro S."/>
            <person name="Sicheritz-Ponten T."/>
            <person name="Noel C.J."/>
            <person name="Dacks J.B."/>
            <person name="Foster P.G."/>
            <person name="Simillion C."/>
            <person name="Van de Peer Y."/>
            <person name="Miranda-Saavedra D."/>
            <person name="Barton G.J."/>
            <person name="Westrop G.D."/>
            <person name="Mueller S."/>
            <person name="Dessi D."/>
            <person name="Fiori P.L."/>
            <person name="Ren Q."/>
            <person name="Paulsen I."/>
            <person name="Zhang H."/>
            <person name="Bastida-Corcuera F.D."/>
            <person name="Simoes-Barbosa A."/>
            <person name="Brown M.T."/>
            <person name="Hayes R.D."/>
            <person name="Mukherjee M."/>
            <person name="Okumura C.Y."/>
            <person name="Schneider R."/>
            <person name="Smith A.J."/>
            <person name="Vanacova S."/>
            <person name="Villalvazo M."/>
            <person name="Haas B.J."/>
            <person name="Pertea M."/>
            <person name="Feldblyum T.V."/>
            <person name="Utterback T.R."/>
            <person name="Shu C.L."/>
            <person name="Osoegawa K."/>
            <person name="de Jong P.J."/>
            <person name="Hrdy I."/>
            <person name="Horvathova L."/>
            <person name="Zubacova Z."/>
            <person name="Dolezal P."/>
            <person name="Malik S.B."/>
            <person name="Logsdon J.M. Jr."/>
            <person name="Henze K."/>
            <person name="Gupta A."/>
            <person name="Wang C.C."/>
            <person name="Dunne R.L."/>
            <person name="Upcroft J.A."/>
            <person name="Upcroft P."/>
            <person name="White O."/>
            <person name="Salzberg S.L."/>
            <person name="Tang P."/>
            <person name="Chiu C.-H."/>
            <person name="Lee Y.-S."/>
            <person name="Embley T.M."/>
            <person name="Coombs G.H."/>
            <person name="Mottram J.C."/>
            <person name="Tachezy J."/>
            <person name="Fraser-Liggett C.M."/>
            <person name="Johnson P.J."/>
        </authorList>
    </citation>
    <scope>NUCLEOTIDE SEQUENCE [LARGE SCALE GENOMIC DNA]</scope>
    <source>
        <strain evidence="2">G3</strain>
    </source>
</reference>
<evidence type="ECO:0000313" key="2">
    <source>
        <dbReference type="EMBL" id="EAX87358.1"/>
    </source>
</evidence>
<dbReference type="VEuPathDB" id="TrichDB:TVAG_176400"/>
<proteinExistence type="predicted"/>
<keyword evidence="3" id="KW-1185">Reference proteome</keyword>